<dbReference type="AlphaFoldDB" id="A0A9W8GEP7"/>
<dbReference type="EMBL" id="JANBTW010000004">
    <property type="protein sequence ID" value="KAJ2680633.1"/>
    <property type="molecule type" value="Genomic_DNA"/>
</dbReference>
<comment type="caution">
    <text evidence="1">The sequence shown here is derived from an EMBL/GenBank/DDBJ whole genome shotgun (WGS) entry which is preliminary data.</text>
</comment>
<dbReference type="OrthoDB" id="5595974at2759"/>
<accession>A0A9W8GEP7</accession>
<dbReference type="Proteomes" id="UP001151518">
    <property type="component" value="Unassembled WGS sequence"/>
</dbReference>
<reference evidence="1" key="1">
    <citation type="submission" date="2022-07" db="EMBL/GenBank/DDBJ databases">
        <title>Phylogenomic reconstructions and comparative analyses of Kickxellomycotina fungi.</title>
        <authorList>
            <person name="Reynolds N.K."/>
            <person name="Stajich J.E."/>
            <person name="Barry K."/>
            <person name="Grigoriev I.V."/>
            <person name="Crous P."/>
            <person name="Smith M.E."/>
        </authorList>
    </citation>
    <scope>NUCLEOTIDE SEQUENCE</scope>
    <source>
        <strain evidence="1">NRRL 3115</strain>
    </source>
</reference>
<evidence type="ECO:0000313" key="1">
    <source>
        <dbReference type="EMBL" id="KAJ2680633.1"/>
    </source>
</evidence>
<proteinExistence type="predicted"/>
<sequence length="551" mass="61164">MENIHDDILALTLRWAAVYPAMNMDDWTASIPLLHVCKRWRALASPFILSQAFVEHIYSVSVDGLSSLSSSALEDIENSLQSNLAFISLCKQPNRVRVLNVSLNGTISSSTFFNCASSLLNKHRAQLQKVSALVLSIFPWNQEAASEESSDNNNNGTVENSAATLFAEEVFHSMPSITRLQLVYDSSCMLGQYAGSLLASSYSGQLQRLSSFNPLLLPVHIFPAQLTRLEISLADKTTELLPQISASSLKQLILYDVPIKFSWKCFNEDADNSSLSQKIQFTNLEDLYLTYVVKAVPEELNSGGLYKLFFPQLQRLRINHCPVNCEFLSVSTFPSSVKVIDIQTPVIVLDSIISSKAALPIAQRLALCILPEPVGLYGACVDGTKIINRFLETNHGSMYTSLVFTSDCKYTADLKVSTMAKLSELCLYSPISANELIGTIESVPDLVDLTVYTLLTQDFTDVNLNSLLDRGIDMVSPVATKIATINICAVSEPHSDCDDLLQFAQCLMLSIPTLRYLMIRGVDVKRLNEFVQKYQELYPHLANIYLADNYI</sequence>
<gene>
    <name evidence="1" type="ORF">GGI25_000606</name>
</gene>
<evidence type="ECO:0000313" key="2">
    <source>
        <dbReference type="Proteomes" id="UP001151518"/>
    </source>
</evidence>
<protein>
    <submittedName>
        <fullName evidence="1">Uncharacterized protein</fullName>
    </submittedName>
</protein>
<name>A0A9W8GEP7_9FUNG</name>
<organism evidence="1 2">
    <name type="scientific">Coemansia spiralis</name>
    <dbReference type="NCBI Taxonomy" id="417178"/>
    <lineage>
        <taxon>Eukaryota</taxon>
        <taxon>Fungi</taxon>
        <taxon>Fungi incertae sedis</taxon>
        <taxon>Zoopagomycota</taxon>
        <taxon>Kickxellomycotina</taxon>
        <taxon>Kickxellomycetes</taxon>
        <taxon>Kickxellales</taxon>
        <taxon>Kickxellaceae</taxon>
        <taxon>Coemansia</taxon>
    </lineage>
</organism>